<comment type="caution">
    <text evidence="9">The sequence shown here is derived from an EMBL/GenBank/DDBJ whole genome shotgun (WGS) entry which is preliminary data.</text>
</comment>
<evidence type="ECO:0000256" key="5">
    <source>
        <dbReference type="ARBA" id="ARBA00022989"/>
    </source>
</evidence>
<evidence type="ECO:0000256" key="2">
    <source>
        <dbReference type="ARBA" id="ARBA00022692"/>
    </source>
</evidence>
<dbReference type="EMBL" id="BTSX01000004">
    <property type="protein sequence ID" value="GMS92822.1"/>
    <property type="molecule type" value="Genomic_DNA"/>
</dbReference>
<keyword evidence="4" id="KW-0067">ATP-binding</keyword>
<evidence type="ECO:0000256" key="3">
    <source>
        <dbReference type="ARBA" id="ARBA00022741"/>
    </source>
</evidence>
<keyword evidence="2 7" id="KW-0812">Transmembrane</keyword>
<keyword evidence="6 7" id="KW-0472">Membrane</keyword>
<evidence type="ECO:0000256" key="7">
    <source>
        <dbReference type="SAM" id="Phobius"/>
    </source>
</evidence>
<dbReference type="GO" id="GO:0005524">
    <property type="term" value="F:ATP binding"/>
    <property type="evidence" value="ECO:0007669"/>
    <property type="project" value="UniProtKB-KW"/>
</dbReference>
<feature type="domain" description="ABC transmembrane type-1" evidence="8">
    <location>
        <begin position="1"/>
        <end position="96"/>
    </location>
</feature>
<keyword evidence="10" id="KW-1185">Reference proteome</keyword>
<dbReference type="InterPro" id="IPR011527">
    <property type="entry name" value="ABC1_TM_dom"/>
</dbReference>
<feature type="non-terminal residue" evidence="9">
    <location>
        <position position="96"/>
    </location>
</feature>
<proteinExistence type="predicted"/>
<feature type="non-terminal residue" evidence="9">
    <location>
        <position position="1"/>
    </location>
</feature>
<keyword evidence="3" id="KW-0547">Nucleotide-binding</keyword>
<evidence type="ECO:0000256" key="4">
    <source>
        <dbReference type="ARBA" id="ARBA00022840"/>
    </source>
</evidence>
<sequence length="96" mass="10931">AMVQTLLTHAVYEKSLRLSPSSRATVTDGDVMNLVMGDVDKMFDAFRLMYTFISAPVQFIFAFELLWRTIGPSTVAALSITTVLIPFNHWMWQRSK</sequence>
<keyword evidence="1" id="KW-0813">Transport</keyword>
<evidence type="ECO:0000259" key="8">
    <source>
        <dbReference type="PROSITE" id="PS50929"/>
    </source>
</evidence>
<dbReference type="PROSITE" id="PS50929">
    <property type="entry name" value="ABC_TM1F"/>
    <property type="match status" value="1"/>
</dbReference>
<keyword evidence="5 7" id="KW-1133">Transmembrane helix</keyword>
<protein>
    <recommendedName>
        <fullName evidence="8">ABC transmembrane type-1 domain-containing protein</fullName>
    </recommendedName>
</protein>
<accession>A0AAV5TEE1</accession>
<dbReference type="PANTHER" id="PTHR24223">
    <property type="entry name" value="ATP-BINDING CASSETTE SUB-FAMILY C"/>
    <property type="match status" value="1"/>
</dbReference>
<dbReference type="GO" id="GO:0140359">
    <property type="term" value="F:ABC-type transporter activity"/>
    <property type="evidence" value="ECO:0007669"/>
    <property type="project" value="InterPro"/>
</dbReference>
<evidence type="ECO:0000313" key="9">
    <source>
        <dbReference type="EMBL" id="GMS92822.1"/>
    </source>
</evidence>
<dbReference type="Pfam" id="PF00664">
    <property type="entry name" value="ABC_membrane"/>
    <property type="match status" value="1"/>
</dbReference>
<dbReference type="Gene3D" id="1.20.1560.10">
    <property type="entry name" value="ABC transporter type 1, transmembrane domain"/>
    <property type="match status" value="1"/>
</dbReference>
<dbReference type="Proteomes" id="UP001432027">
    <property type="component" value="Unassembled WGS sequence"/>
</dbReference>
<dbReference type="AlphaFoldDB" id="A0AAV5TEE1"/>
<dbReference type="InterPro" id="IPR036640">
    <property type="entry name" value="ABC1_TM_sf"/>
</dbReference>
<reference evidence="9" key="1">
    <citation type="submission" date="2023-10" db="EMBL/GenBank/DDBJ databases">
        <title>Genome assembly of Pristionchus species.</title>
        <authorList>
            <person name="Yoshida K."/>
            <person name="Sommer R.J."/>
        </authorList>
    </citation>
    <scope>NUCLEOTIDE SEQUENCE</scope>
    <source>
        <strain evidence="9">RS0144</strain>
    </source>
</reference>
<evidence type="ECO:0000313" key="10">
    <source>
        <dbReference type="Proteomes" id="UP001432027"/>
    </source>
</evidence>
<dbReference type="GO" id="GO:0016020">
    <property type="term" value="C:membrane"/>
    <property type="evidence" value="ECO:0007669"/>
    <property type="project" value="InterPro"/>
</dbReference>
<evidence type="ECO:0000256" key="1">
    <source>
        <dbReference type="ARBA" id="ARBA00022448"/>
    </source>
</evidence>
<feature type="transmembrane region" description="Helical" evidence="7">
    <location>
        <begin position="48"/>
        <end position="67"/>
    </location>
</feature>
<evidence type="ECO:0000256" key="6">
    <source>
        <dbReference type="ARBA" id="ARBA00023136"/>
    </source>
</evidence>
<name>A0AAV5TEE1_9BILA</name>
<gene>
    <name evidence="9" type="ORF">PENTCL1PPCAC_14998</name>
</gene>
<dbReference type="InterPro" id="IPR050173">
    <property type="entry name" value="ABC_transporter_C-like"/>
</dbReference>
<dbReference type="SUPFAM" id="SSF90123">
    <property type="entry name" value="ABC transporter transmembrane region"/>
    <property type="match status" value="1"/>
</dbReference>
<organism evidence="9 10">
    <name type="scientific">Pristionchus entomophagus</name>
    <dbReference type="NCBI Taxonomy" id="358040"/>
    <lineage>
        <taxon>Eukaryota</taxon>
        <taxon>Metazoa</taxon>
        <taxon>Ecdysozoa</taxon>
        <taxon>Nematoda</taxon>
        <taxon>Chromadorea</taxon>
        <taxon>Rhabditida</taxon>
        <taxon>Rhabditina</taxon>
        <taxon>Diplogasteromorpha</taxon>
        <taxon>Diplogasteroidea</taxon>
        <taxon>Neodiplogasteridae</taxon>
        <taxon>Pristionchus</taxon>
    </lineage>
</organism>
<feature type="transmembrane region" description="Helical" evidence="7">
    <location>
        <begin position="73"/>
        <end position="92"/>
    </location>
</feature>